<keyword evidence="4 10" id="KW-0547">Nucleotide-binding</keyword>
<feature type="binding site" evidence="11">
    <location>
        <position position="244"/>
    </location>
    <ligand>
        <name>Mn(2+)</name>
        <dbReference type="ChEBI" id="CHEBI:29035"/>
        <label>2</label>
    </ligand>
</feature>
<dbReference type="GO" id="GO:0042245">
    <property type="term" value="P:RNA repair"/>
    <property type="evidence" value="ECO:0007669"/>
    <property type="project" value="UniProtKB-KW"/>
</dbReference>
<dbReference type="GO" id="GO:0170057">
    <property type="term" value="F:RNA ligase (GTP) activity"/>
    <property type="evidence" value="ECO:0007669"/>
    <property type="project" value="UniProtKB-EC"/>
</dbReference>
<feature type="binding site" evidence="10">
    <location>
        <begin position="383"/>
        <end position="386"/>
    </location>
    <ligand>
        <name>GMP</name>
        <dbReference type="ChEBI" id="CHEBI:58115"/>
    </ligand>
</feature>
<evidence type="ECO:0000256" key="10">
    <source>
        <dbReference type="PIRSR" id="PIRSR601233-2"/>
    </source>
</evidence>
<dbReference type="Pfam" id="PF01139">
    <property type="entry name" value="RtcB"/>
    <property type="match status" value="1"/>
</dbReference>
<keyword evidence="7 11" id="KW-0464">Manganese</keyword>
<feature type="binding site" evidence="11">
    <location>
        <position position="327"/>
    </location>
    <ligand>
        <name>Mn(2+)</name>
        <dbReference type="ChEBI" id="CHEBI:29035"/>
        <label>2</label>
    </ligand>
</feature>
<dbReference type="AlphaFoldDB" id="A0A5C5X4W9"/>
<dbReference type="PANTHER" id="PTHR43749">
    <property type="entry name" value="RNA-SPLICING LIGASE RTCB"/>
    <property type="match status" value="1"/>
</dbReference>
<reference evidence="12 13" key="1">
    <citation type="submission" date="2019-02" db="EMBL/GenBank/DDBJ databases">
        <title>Deep-cultivation of Planctomycetes and their phenomic and genomic characterization uncovers novel biology.</title>
        <authorList>
            <person name="Wiegand S."/>
            <person name="Jogler M."/>
            <person name="Boedeker C."/>
            <person name="Pinto D."/>
            <person name="Vollmers J."/>
            <person name="Rivas-Marin E."/>
            <person name="Kohn T."/>
            <person name="Peeters S.H."/>
            <person name="Heuer A."/>
            <person name="Rast P."/>
            <person name="Oberbeckmann S."/>
            <person name="Bunk B."/>
            <person name="Jeske O."/>
            <person name="Meyerdierks A."/>
            <person name="Storesund J.E."/>
            <person name="Kallscheuer N."/>
            <person name="Luecker S."/>
            <person name="Lage O.M."/>
            <person name="Pohl T."/>
            <person name="Merkel B.J."/>
            <person name="Hornburger P."/>
            <person name="Mueller R.-W."/>
            <person name="Bruemmer F."/>
            <person name="Labrenz M."/>
            <person name="Spormann A.M."/>
            <person name="Op Den Camp H."/>
            <person name="Overmann J."/>
            <person name="Amann R."/>
            <person name="Jetten M.S.M."/>
            <person name="Mascher T."/>
            <person name="Medema M.H."/>
            <person name="Devos D.P."/>
            <person name="Kaster A.-K."/>
            <person name="Ovreas L."/>
            <person name="Rohde M."/>
            <person name="Galperin M.Y."/>
            <person name="Jogler C."/>
        </authorList>
    </citation>
    <scope>NUCLEOTIDE SEQUENCE [LARGE SCALE GENOMIC DNA]</scope>
    <source>
        <strain evidence="12 13">KOR42</strain>
    </source>
</reference>
<gene>
    <name evidence="12" type="primary">rtcB</name>
    <name evidence="12" type="ORF">KOR42_13180</name>
</gene>
<comment type="caution">
    <text evidence="12">The sequence shown here is derived from an EMBL/GenBank/DDBJ whole genome shotgun (WGS) entry which is preliminary data.</text>
</comment>
<dbReference type="Proteomes" id="UP000317243">
    <property type="component" value="Unassembled WGS sequence"/>
</dbReference>
<dbReference type="RefSeq" id="WP_146508016.1">
    <property type="nucleotide sequence ID" value="NZ_SIHI01000001.1"/>
</dbReference>
<keyword evidence="13" id="KW-1185">Reference proteome</keyword>
<comment type="cofactor">
    <cofactor evidence="11">
        <name>Mn(2+)</name>
        <dbReference type="ChEBI" id="CHEBI:29035"/>
    </cofactor>
    <text evidence="11">Binds 2 manganese ions per subunit.</text>
</comment>
<evidence type="ECO:0000256" key="4">
    <source>
        <dbReference type="ARBA" id="ARBA00022741"/>
    </source>
</evidence>
<protein>
    <recommendedName>
        <fullName evidence="1">3'-phosphate/5'-hydroxy nucleic acid ligase</fullName>
        <ecNumber evidence="1">6.5.1.8</ecNumber>
    </recommendedName>
</protein>
<dbReference type="SUPFAM" id="SSF103365">
    <property type="entry name" value="Hypothetical protein PH1602"/>
    <property type="match status" value="1"/>
</dbReference>
<accession>A0A5C5X4W9</accession>
<name>A0A5C5X4W9_9PLAN</name>
<evidence type="ECO:0000256" key="6">
    <source>
        <dbReference type="ARBA" id="ARBA00023134"/>
    </source>
</evidence>
<keyword evidence="5" id="KW-0692">RNA repair</keyword>
<dbReference type="EC" id="6.5.1.8" evidence="1"/>
<proteinExistence type="predicted"/>
<keyword evidence="2 12" id="KW-0436">Ligase</keyword>
<dbReference type="GO" id="GO:0030145">
    <property type="term" value="F:manganese ion binding"/>
    <property type="evidence" value="ECO:0007669"/>
    <property type="project" value="TreeGrafter"/>
</dbReference>
<sequence>MNRRQLQKIGVPDSCAKSAIQAIQAAVASGMTGKEARDRLVQVVSSPEDFNSDSVFGDFANELVSAPPPIERHQIDYSVWGNEFIDENSHRQMREACSLPHAVAGALMPDAHVGYGLPIGGVLALEGAVCPYAVGVDIACRMKLSILDVPVSYFEDELQVRRLSNAIKKGTVFGTGRGWSRRKDHSVMDEDWSVTRITRQNKDKAWKQLGTSGSGNHFVEFGTLTLHESDLGLEPGTYTALLSHSGSRGVGHSVCSTYSKIARQQLPAQYKEFGQLAWLELDSEAGQEYWLAMNLMGEYASANHAVIHEEVTTLASANVLATVENHHNFAWKEVHNGTEVVVHRKGATPAGEGVLGVIPGSMGTPAFVVRGKGNERSLDSASHGAGRVMSRKQANATYRFNHVRQDLAKKGIKVLSAGSDEVPMVYKDIHEVMNAQTDLVDEVAQFDPRIVKMCGDGSRAED</sequence>
<feature type="binding site" evidence="10">
    <location>
        <begin position="359"/>
        <end position="362"/>
    </location>
    <ligand>
        <name>GMP</name>
        <dbReference type="ChEBI" id="CHEBI:58115"/>
    </ligand>
</feature>
<dbReference type="GO" id="GO:0006281">
    <property type="term" value="P:DNA repair"/>
    <property type="evidence" value="ECO:0007669"/>
    <property type="project" value="TreeGrafter"/>
</dbReference>
<evidence type="ECO:0000256" key="9">
    <source>
        <dbReference type="PIRSR" id="PIRSR601233-1"/>
    </source>
</evidence>
<keyword evidence="6 10" id="KW-0342">GTP-binding</keyword>
<evidence type="ECO:0000256" key="5">
    <source>
        <dbReference type="ARBA" id="ARBA00022800"/>
    </source>
</evidence>
<feature type="binding site" evidence="11">
    <location>
        <position position="217"/>
    </location>
    <ligand>
        <name>Mn(2+)</name>
        <dbReference type="ChEBI" id="CHEBI:29035"/>
        <label>1</label>
    </ligand>
</feature>
<feature type="active site" description="GMP-histidine intermediate" evidence="9">
    <location>
        <position position="383"/>
    </location>
</feature>
<dbReference type="Gene3D" id="3.90.1860.10">
    <property type="entry name" value="tRNA-splicing ligase RtcB"/>
    <property type="match status" value="1"/>
</dbReference>
<dbReference type="GO" id="GO:0003909">
    <property type="term" value="F:DNA ligase activity"/>
    <property type="evidence" value="ECO:0007669"/>
    <property type="project" value="TreeGrafter"/>
</dbReference>
<dbReference type="InterPro" id="IPR052915">
    <property type="entry name" value="RtcB-like"/>
</dbReference>
<keyword evidence="3 11" id="KW-0479">Metal-binding</keyword>
<evidence type="ECO:0000313" key="12">
    <source>
        <dbReference type="EMBL" id="TWT57950.1"/>
    </source>
</evidence>
<comment type="catalytic activity">
    <reaction evidence="8">
        <text>a 3'-end 3'-phospho-ribonucleotide-RNA + a 5'-end dephospho-ribonucleoside-RNA + GTP = a ribonucleotidyl-ribonucleotide-RNA + GMP + diphosphate</text>
        <dbReference type="Rhea" id="RHEA:68076"/>
        <dbReference type="Rhea" id="RHEA-COMP:10463"/>
        <dbReference type="Rhea" id="RHEA-COMP:13936"/>
        <dbReference type="Rhea" id="RHEA-COMP:17355"/>
        <dbReference type="ChEBI" id="CHEBI:33019"/>
        <dbReference type="ChEBI" id="CHEBI:37565"/>
        <dbReference type="ChEBI" id="CHEBI:58115"/>
        <dbReference type="ChEBI" id="CHEBI:83062"/>
        <dbReference type="ChEBI" id="CHEBI:138284"/>
        <dbReference type="ChEBI" id="CHEBI:173118"/>
        <dbReference type="EC" id="6.5.1.8"/>
    </reaction>
</comment>
<dbReference type="EMBL" id="SIHI01000001">
    <property type="protein sequence ID" value="TWT57950.1"/>
    <property type="molecule type" value="Genomic_DNA"/>
</dbReference>
<evidence type="ECO:0000256" key="2">
    <source>
        <dbReference type="ARBA" id="ARBA00022598"/>
    </source>
</evidence>
<feature type="binding site" evidence="11">
    <location>
        <position position="137"/>
    </location>
    <ligand>
        <name>Mn(2+)</name>
        <dbReference type="ChEBI" id="CHEBI:29035"/>
        <label>1</label>
    </ligand>
</feature>
<dbReference type="InterPro" id="IPR036025">
    <property type="entry name" value="RtcB-like_sf"/>
</dbReference>
<evidence type="ECO:0000256" key="7">
    <source>
        <dbReference type="ARBA" id="ARBA00023211"/>
    </source>
</evidence>
<evidence type="ECO:0000256" key="3">
    <source>
        <dbReference type="ARBA" id="ARBA00022723"/>
    </source>
</evidence>
<feature type="binding site" evidence="10">
    <location>
        <begin position="327"/>
        <end position="328"/>
    </location>
    <ligand>
        <name>GMP</name>
        <dbReference type="ChEBI" id="CHEBI:58115"/>
    </ligand>
</feature>
<feature type="binding site" evidence="10">
    <location>
        <begin position="216"/>
        <end position="220"/>
    </location>
    <ligand>
        <name>GMP</name>
        <dbReference type="ChEBI" id="CHEBI:58115"/>
    </ligand>
</feature>
<dbReference type="GO" id="GO:0005525">
    <property type="term" value="F:GTP binding"/>
    <property type="evidence" value="ECO:0007669"/>
    <property type="project" value="UniProtKB-KW"/>
</dbReference>
<evidence type="ECO:0000256" key="1">
    <source>
        <dbReference type="ARBA" id="ARBA00012726"/>
    </source>
</evidence>
<dbReference type="OrthoDB" id="9802323at2"/>
<evidence type="ECO:0000313" key="13">
    <source>
        <dbReference type="Proteomes" id="UP000317243"/>
    </source>
</evidence>
<dbReference type="GO" id="GO:0006396">
    <property type="term" value="P:RNA processing"/>
    <property type="evidence" value="ECO:0007669"/>
    <property type="project" value="InterPro"/>
</dbReference>
<evidence type="ECO:0000256" key="8">
    <source>
        <dbReference type="ARBA" id="ARBA00047746"/>
    </source>
</evidence>
<dbReference type="PANTHER" id="PTHR43749:SF2">
    <property type="entry name" value="RNA-SPLICING LIGASE RTCB"/>
    <property type="match status" value="1"/>
</dbReference>
<dbReference type="InterPro" id="IPR001233">
    <property type="entry name" value="RtcB"/>
</dbReference>
<evidence type="ECO:0000256" key="11">
    <source>
        <dbReference type="PIRSR" id="PIRSR601233-3"/>
    </source>
</evidence>
<organism evidence="12 13">
    <name type="scientific">Thalassoglobus neptunius</name>
    <dbReference type="NCBI Taxonomy" id="1938619"/>
    <lineage>
        <taxon>Bacteria</taxon>
        <taxon>Pseudomonadati</taxon>
        <taxon>Planctomycetota</taxon>
        <taxon>Planctomycetia</taxon>
        <taxon>Planctomycetales</taxon>
        <taxon>Planctomycetaceae</taxon>
        <taxon>Thalassoglobus</taxon>
    </lineage>
</organism>